<keyword evidence="2" id="KW-1185">Reference proteome</keyword>
<organism evidence="1 2">
    <name type="scientific">Aspergillus aculeatinus CBS 121060</name>
    <dbReference type="NCBI Taxonomy" id="1448322"/>
    <lineage>
        <taxon>Eukaryota</taxon>
        <taxon>Fungi</taxon>
        <taxon>Dikarya</taxon>
        <taxon>Ascomycota</taxon>
        <taxon>Pezizomycotina</taxon>
        <taxon>Eurotiomycetes</taxon>
        <taxon>Eurotiomycetidae</taxon>
        <taxon>Eurotiales</taxon>
        <taxon>Aspergillaceae</taxon>
        <taxon>Aspergillus</taxon>
        <taxon>Aspergillus subgen. Circumdati</taxon>
    </lineage>
</organism>
<protein>
    <submittedName>
        <fullName evidence="1">Uncharacterized protein</fullName>
    </submittedName>
</protein>
<evidence type="ECO:0000313" key="1">
    <source>
        <dbReference type="EMBL" id="RAH69755.1"/>
    </source>
</evidence>
<dbReference type="EMBL" id="KZ824958">
    <property type="protein sequence ID" value="RAH69755.1"/>
    <property type="molecule type" value="Genomic_DNA"/>
</dbReference>
<dbReference type="Proteomes" id="UP000249661">
    <property type="component" value="Unassembled WGS sequence"/>
</dbReference>
<reference evidence="1" key="1">
    <citation type="submission" date="2018-02" db="EMBL/GenBank/DDBJ databases">
        <title>The genomes of Aspergillus section Nigri reveals drivers in fungal speciation.</title>
        <authorList>
            <consortium name="DOE Joint Genome Institute"/>
            <person name="Vesth T.C."/>
            <person name="Nybo J."/>
            <person name="Theobald S."/>
            <person name="Brandl J."/>
            <person name="Frisvad J.C."/>
            <person name="Nielsen K.F."/>
            <person name="Lyhne E.K."/>
            <person name="Kogle M.E."/>
            <person name="Kuo A."/>
            <person name="Riley R."/>
            <person name="Clum A."/>
            <person name="Nolan M."/>
            <person name="Lipzen A."/>
            <person name="Salamov A."/>
            <person name="Henrissat B."/>
            <person name="Wiebenga A."/>
            <person name="De vries R.P."/>
            <person name="Grigoriev I.V."/>
            <person name="Mortensen U.H."/>
            <person name="Andersen M.R."/>
            <person name="Baker S.E."/>
        </authorList>
    </citation>
    <scope>NUCLEOTIDE SEQUENCE</scope>
    <source>
        <strain evidence="1">CBS 121060</strain>
    </source>
</reference>
<proteinExistence type="predicted"/>
<name>A0ACD1H7H7_9EURO</name>
<accession>A0ACD1H7H7</accession>
<evidence type="ECO:0000313" key="2">
    <source>
        <dbReference type="Proteomes" id="UP000249661"/>
    </source>
</evidence>
<gene>
    <name evidence="1" type="ORF">BO66DRAFT_438829</name>
</gene>
<sequence length="199" mass="21302">MNRTGNTRQGGRRASAGGHRAELYNLPPTTAPNTPPPPPPPSQPSQPSNTIDTTPGLISDIKGLLTQIEAQHQSSPPTAPGWVTTAHRIIAAGDAAQNEFDRRQFAHQAKLQNLHVQLKGVTLEMMGLMARLEQLRAELDEAHLGAARGANGAVWRATRMAVDVLIEAHQGDNEGCAGVRKELEGLDDVHDLKAASDVE</sequence>